<evidence type="ECO:0000259" key="2">
    <source>
        <dbReference type="Pfam" id="PF05223"/>
    </source>
</evidence>
<dbReference type="Pfam" id="PF00905">
    <property type="entry name" value="Transpeptidase"/>
    <property type="match status" value="1"/>
</dbReference>
<dbReference type="GO" id="GO:0071555">
    <property type="term" value="P:cell wall organization"/>
    <property type="evidence" value="ECO:0007669"/>
    <property type="project" value="TreeGrafter"/>
</dbReference>
<dbReference type="InterPro" id="IPR012338">
    <property type="entry name" value="Beta-lactam/transpept-like"/>
</dbReference>
<dbReference type="Proteomes" id="UP000042997">
    <property type="component" value="Unassembled WGS sequence"/>
</dbReference>
<sequence>MTAMRTRPVCAPVPSVRFVQAPRRLLPILAAAVALAGGVVACTPKPAGPEPAAQEFLTDFAERDFAAAAALTDRPDSAEEALAATWTGLQAEGLEVDTDGVRIDGDTATVTYVYEWDLPGERVWRYSGQMNMGRSGEDWVVRWTRSNLHPQLGDRQRMQLRTNPAPRARVNEHSGSDVLVPGIVYGIGFDAAQAGDVRAAARALSAALTEFDPSLTAQSIAETATAADGAYSVVRLREEDYERVADTLAAVPGVTITEQADLVATDRTFAPDLVGQVKKTVIDEVDGKAGWSVVAVNQNGVDTGVLTETPPEPAPSFSVSLDRPIQVAAQAAVDARTEQAMMVVIEASTGAVLAVAQNKAADRDGPVALAGQYPPGSTFKIITSGAAISSGLAGPGTMVACPGRITIGERSVPNYNEFSVGTVPMATAFARSCNTSFAKLASEMAPDALTVAAAQFGIGPEYDVVGMPTFSGSVPPAEDLVQRAEDGFGQGRVVVSPFGMALAAATVAHGSAPVPYLLQGRETVVTGDRPPVTPEMVDGLRGMMRLVITSGTADRIRDQGEVYGKTGEAEVAGGSHAWFVGYRGDLAFATLVVRGGSSDNAVAVTRDMFAALPEGY</sequence>
<dbReference type="SUPFAM" id="SSF54427">
    <property type="entry name" value="NTF2-like"/>
    <property type="match status" value="1"/>
</dbReference>
<dbReference type="Pfam" id="PF05223">
    <property type="entry name" value="MecA_N"/>
    <property type="match status" value="1"/>
</dbReference>
<name>A0A098BJ06_9NOCA</name>
<dbReference type="InterPro" id="IPR032710">
    <property type="entry name" value="NTF2-like_dom_sf"/>
</dbReference>
<dbReference type="InterPro" id="IPR050515">
    <property type="entry name" value="Beta-lactam/transpept"/>
</dbReference>
<feature type="domain" description="NTF2-like N-terminal transpeptidase" evidence="2">
    <location>
        <begin position="49"/>
        <end position="155"/>
    </location>
</feature>
<accession>A0A098BJ06</accession>
<dbReference type="AlphaFoldDB" id="A0A098BJ06"/>
<dbReference type="eggNOG" id="COG0768">
    <property type="taxonomic scope" value="Bacteria"/>
</dbReference>
<dbReference type="GO" id="GO:0008658">
    <property type="term" value="F:penicillin binding"/>
    <property type="evidence" value="ECO:0007669"/>
    <property type="project" value="InterPro"/>
</dbReference>
<protein>
    <submittedName>
        <fullName evidence="3">Penicillin-binding protein</fullName>
    </submittedName>
</protein>
<dbReference type="GO" id="GO:0005886">
    <property type="term" value="C:plasma membrane"/>
    <property type="evidence" value="ECO:0007669"/>
    <property type="project" value="TreeGrafter"/>
</dbReference>
<dbReference type="PANTHER" id="PTHR30627">
    <property type="entry name" value="PEPTIDOGLYCAN D,D-TRANSPEPTIDASE"/>
    <property type="match status" value="1"/>
</dbReference>
<dbReference type="Gene3D" id="3.40.710.10">
    <property type="entry name" value="DD-peptidase/beta-lactamase superfamily"/>
    <property type="match status" value="1"/>
</dbReference>
<proteinExistence type="predicted"/>
<organism evidence="3 4">
    <name type="scientific">Rhodococcus ruber</name>
    <dbReference type="NCBI Taxonomy" id="1830"/>
    <lineage>
        <taxon>Bacteria</taxon>
        <taxon>Bacillati</taxon>
        <taxon>Actinomycetota</taxon>
        <taxon>Actinomycetes</taxon>
        <taxon>Mycobacteriales</taxon>
        <taxon>Nocardiaceae</taxon>
        <taxon>Rhodococcus</taxon>
    </lineage>
</organism>
<dbReference type="PANTHER" id="PTHR30627:SF24">
    <property type="entry name" value="PENICILLIN-BINDING PROTEIN 4B"/>
    <property type="match status" value="1"/>
</dbReference>
<dbReference type="InterPro" id="IPR007887">
    <property type="entry name" value="MecA_N"/>
</dbReference>
<gene>
    <name evidence="3" type="ORF">RHRU231_430076</name>
</gene>
<feature type="domain" description="Penicillin-binding protein transpeptidase" evidence="1">
    <location>
        <begin position="341"/>
        <end position="596"/>
    </location>
</feature>
<reference evidence="3 4" key="1">
    <citation type="journal article" date="2014" name="Genome Announc.">
        <title>Draft Genome Sequence of Propane- and Butane-Oxidizing Actinobacterium Rhodococcus ruber IEGM 231.</title>
        <authorList>
            <person name="Ivshina I.B."/>
            <person name="Kuyukina M.S."/>
            <person name="Krivoruchko A.V."/>
            <person name="Barbe V."/>
            <person name="Fischer C."/>
        </authorList>
    </citation>
    <scope>NUCLEOTIDE SEQUENCE [LARGE SCALE GENOMIC DNA]</scope>
</reference>
<dbReference type="GO" id="GO:0071972">
    <property type="term" value="F:peptidoglycan L,D-transpeptidase activity"/>
    <property type="evidence" value="ECO:0007669"/>
    <property type="project" value="TreeGrafter"/>
</dbReference>
<dbReference type="SUPFAM" id="SSF56601">
    <property type="entry name" value="beta-lactamase/transpeptidase-like"/>
    <property type="match status" value="1"/>
</dbReference>
<evidence type="ECO:0000259" key="1">
    <source>
        <dbReference type="Pfam" id="PF00905"/>
    </source>
</evidence>
<evidence type="ECO:0000313" key="3">
    <source>
        <dbReference type="EMBL" id="CDZ88698.1"/>
    </source>
</evidence>
<evidence type="ECO:0000313" key="4">
    <source>
        <dbReference type="Proteomes" id="UP000042997"/>
    </source>
</evidence>
<dbReference type="EMBL" id="CCSD01000054">
    <property type="protein sequence ID" value="CDZ88698.1"/>
    <property type="molecule type" value="Genomic_DNA"/>
</dbReference>
<dbReference type="GO" id="GO:0046677">
    <property type="term" value="P:response to antibiotic"/>
    <property type="evidence" value="ECO:0007669"/>
    <property type="project" value="InterPro"/>
</dbReference>
<dbReference type="InterPro" id="IPR001460">
    <property type="entry name" value="PCN-bd_Tpept"/>
</dbReference>